<dbReference type="RefSeq" id="WP_267676554.1">
    <property type="nucleotide sequence ID" value="NZ_CP113088.1"/>
</dbReference>
<evidence type="ECO:0000313" key="3">
    <source>
        <dbReference type="Proteomes" id="UP001164705"/>
    </source>
</evidence>
<reference evidence="2" key="1">
    <citation type="submission" date="2022-11" db="EMBL/GenBank/DDBJ databases">
        <title>Lacinutrix neustonica HL-RS19T sp. nov., isolated from the surface microlayer sample of brackish Lake Shihwa.</title>
        <authorList>
            <person name="Choi J.Y."/>
            <person name="Hwang C.Y."/>
        </authorList>
    </citation>
    <scope>NUCLEOTIDE SEQUENCE</scope>
    <source>
        <strain evidence="2">HL-RS19</strain>
    </source>
</reference>
<evidence type="ECO:0000259" key="1">
    <source>
        <dbReference type="Pfam" id="PF03016"/>
    </source>
</evidence>
<dbReference type="Proteomes" id="UP001164705">
    <property type="component" value="Chromosome"/>
</dbReference>
<accession>A0A9E8SDC7</accession>
<protein>
    <submittedName>
        <fullName evidence="2">Exostosin family protein</fullName>
    </submittedName>
</protein>
<proteinExistence type="predicted"/>
<dbReference type="InterPro" id="IPR040911">
    <property type="entry name" value="Exostosin_GT47"/>
</dbReference>
<name>A0A9E8SDC7_9FLAO</name>
<dbReference type="EMBL" id="CP113088">
    <property type="protein sequence ID" value="WAC01956.1"/>
    <property type="molecule type" value="Genomic_DNA"/>
</dbReference>
<keyword evidence="3" id="KW-1185">Reference proteome</keyword>
<dbReference type="AlphaFoldDB" id="A0A9E8SDC7"/>
<gene>
    <name evidence="2" type="ORF">N7U66_19275</name>
</gene>
<dbReference type="Pfam" id="PF03016">
    <property type="entry name" value="Exostosin_GT47"/>
    <property type="match status" value="1"/>
</dbReference>
<dbReference type="KEGG" id="lnu:N7U66_19275"/>
<sequence length="175" mass="20449">MNNVYIDGQTFYPSSIKRAGYLSMLSKDNRLDTHFILRDKYRAGTTSTSGKQKSMDEFYENIFNNAYTFCSRGVGNFSVRFYETLAMGRIPVLLNTDCKLPLDSEIDWKNHCVIIKEAEVKTMPEKIVAFHERLSNEAFENLQLNNRKLWETKLMRHAYFIAIHEVFMTKLGVHE</sequence>
<feature type="domain" description="Exostosin GT47" evidence="1">
    <location>
        <begin position="50"/>
        <end position="125"/>
    </location>
</feature>
<evidence type="ECO:0000313" key="2">
    <source>
        <dbReference type="EMBL" id="WAC01956.1"/>
    </source>
</evidence>
<organism evidence="2 3">
    <name type="scientific">Lacinutrix neustonica</name>
    <dbReference type="NCBI Taxonomy" id="2980107"/>
    <lineage>
        <taxon>Bacteria</taxon>
        <taxon>Pseudomonadati</taxon>
        <taxon>Bacteroidota</taxon>
        <taxon>Flavobacteriia</taxon>
        <taxon>Flavobacteriales</taxon>
        <taxon>Flavobacteriaceae</taxon>
        <taxon>Lacinutrix</taxon>
    </lineage>
</organism>